<dbReference type="RefSeq" id="XP_064704465.1">
    <property type="nucleotide sequence ID" value="XM_064847926.1"/>
</dbReference>
<comment type="caution">
    <text evidence="2">The sequence shown here is derived from an EMBL/GenBank/DDBJ whole genome shotgun (WGS) entry which is preliminary data.</text>
</comment>
<dbReference type="EMBL" id="JAVRRD010000019">
    <property type="protein sequence ID" value="KAK5049420.1"/>
    <property type="molecule type" value="Genomic_DNA"/>
</dbReference>
<evidence type="ECO:0008006" key="4">
    <source>
        <dbReference type="Google" id="ProtNLM"/>
    </source>
</evidence>
<protein>
    <recommendedName>
        <fullName evidence="4">F-box domain-containing protein</fullName>
    </recommendedName>
</protein>
<keyword evidence="3" id="KW-1185">Reference proteome</keyword>
<sequence length="666" mass="74038">MRVQEMVLDNDSSESQDLYEHHFSSMSKYSRSDVRFPPLSTPRRRAPSITSIQDLNTTDQPRGQSVGVLTIKATNTPLQEMNQLNIQMQDDSDMHDPEEADRQDQQSELESEPEPTNSLEDLPLEVQGRILDHIFGDMHSIYAGSTSLRGKSVSSLMRHPRRKAVSDLALVSASWRELVQERIYRHIKIKGTRTGLDDSKEYFVNHLHLTKHVRHIEFWVPVWGDKAAFDNRSLDTLLPGGNDRAANLQLAHQANDGLFPANDLLGFGFKLSAYSATLSQIFSHIACFFPEARVFTLEGGHCKKSNMIRHFPKVLFTPPHRALEQLPNIRTFAMRGAWNIMREHKHWRNLEQALPNVEEWHCGYAKPRPEADMTINDILYDLPTRFRHVNISLDGMYSKDPTTLGSSFFPPGGQPHLCERLGPVLPDLESLSFTGKICECMWSSAISALQSTSSRTSQPPRLKALEIVVKSCCRQRVTEVDPETGETITHELGGIIADGAGITNLVFIRAFERLVLATVEALPFFPSLEYVRIRFIDLDSPCTLLNPYWQLEGGRVYGIWNEEIVERLGEVRPGVFYEELGDGIEYSGWTKAHGRGGSRSGSGSGDVGSGPGSSANNGMASANGGAGNNGSANGGGSGSTCSLYPKWKPRSIKTSSYKIVAEARGA</sequence>
<name>A0AAV9N4E1_9EURO</name>
<proteinExistence type="predicted"/>
<feature type="compositionally biased region" description="Gly residues" evidence="1">
    <location>
        <begin position="595"/>
        <end position="611"/>
    </location>
</feature>
<feature type="compositionally biased region" description="Basic and acidic residues" evidence="1">
    <location>
        <begin position="92"/>
        <end position="105"/>
    </location>
</feature>
<feature type="region of interest" description="Disordered" evidence="1">
    <location>
        <begin position="23"/>
        <end position="64"/>
    </location>
</feature>
<evidence type="ECO:0000256" key="1">
    <source>
        <dbReference type="SAM" id="MobiDB-lite"/>
    </source>
</evidence>
<feature type="region of interest" description="Disordered" evidence="1">
    <location>
        <begin position="91"/>
        <end position="121"/>
    </location>
</feature>
<reference evidence="2 3" key="1">
    <citation type="submission" date="2023-08" db="EMBL/GenBank/DDBJ databases">
        <title>Black Yeasts Isolated from many extreme environments.</title>
        <authorList>
            <person name="Coleine C."/>
            <person name="Stajich J.E."/>
            <person name="Selbmann L."/>
        </authorList>
    </citation>
    <scope>NUCLEOTIDE SEQUENCE [LARGE SCALE GENOMIC DNA]</scope>
    <source>
        <strain evidence="2 3">CCFEE 5792</strain>
    </source>
</reference>
<feature type="compositionally biased region" description="Gly residues" evidence="1">
    <location>
        <begin position="624"/>
        <end position="638"/>
    </location>
</feature>
<evidence type="ECO:0000313" key="3">
    <source>
        <dbReference type="Proteomes" id="UP001358417"/>
    </source>
</evidence>
<feature type="compositionally biased region" description="Low complexity" evidence="1">
    <location>
        <begin position="612"/>
        <end position="623"/>
    </location>
</feature>
<accession>A0AAV9N4E1</accession>
<evidence type="ECO:0000313" key="2">
    <source>
        <dbReference type="EMBL" id="KAK5049420.1"/>
    </source>
</evidence>
<feature type="compositionally biased region" description="Polar residues" evidence="1">
    <location>
        <begin position="48"/>
        <end position="63"/>
    </location>
</feature>
<dbReference type="Proteomes" id="UP001358417">
    <property type="component" value="Unassembled WGS sequence"/>
</dbReference>
<feature type="region of interest" description="Disordered" evidence="1">
    <location>
        <begin position="595"/>
        <end position="647"/>
    </location>
</feature>
<gene>
    <name evidence="2" type="ORF">LTR84_004349</name>
</gene>
<dbReference type="AlphaFoldDB" id="A0AAV9N4E1"/>
<dbReference type="GeneID" id="89972527"/>
<organism evidence="2 3">
    <name type="scientific">Exophiala bonariae</name>
    <dbReference type="NCBI Taxonomy" id="1690606"/>
    <lineage>
        <taxon>Eukaryota</taxon>
        <taxon>Fungi</taxon>
        <taxon>Dikarya</taxon>
        <taxon>Ascomycota</taxon>
        <taxon>Pezizomycotina</taxon>
        <taxon>Eurotiomycetes</taxon>
        <taxon>Chaetothyriomycetidae</taxon>
        <taxon>Chaetothyriales</taxon>
        <taxon>Herpotrichiellaceae</taxon>
        <taxon>Exophiala</taxon>
    </lineage>
</organism>